<dbReference type="GO" id="GO:0016740">
    <property type="term" value="F:transferase activity"/>
    <property type="evidence" value="ECO:0007669"/>
    <property type="project" value="UniProtKB-UniRule"/>
</dbReference>
<dbReference type="Gene3D" id="3.10.520.10">
    <property type="entry name" value="ApbE-like domains"/>
    <property type="match status" value="1"/>
</dbReference>
<dbReference type="PANTHER" id="PTHR30040:SF2">
    <property type="entry name" value="FAD:PROTEIN FMN TRANSFERASE"/>
    <property type="match status" value="1"/>
</dbReference>
<keyword evidence="15" id="KW-1185">Reference proteome</keyword>
<evidence type="ECO:0000256" key="10">
    <source>
        <dbReference type="PIRNR" id="PIRNR006268"/>
    </source>
</evidence>
<gene>
    <name evidence="14" type="ORF">HW270_01685</name>
</gene>
<dbReference type="PANTHER" id="PTHR30040">
    <property type="entry name" value="THIAMINE BIOSYNTHESIS LIPOPROTEIN APBE"/>
    <property type="match status" value="1"/>
</dbReference>
<keyword evidence="4 10" id="KW-0808">Transferase</keyword>
<keyword evidence="6 10" id="KW-0274">FAD</keyword>
<evidence type="ECO:0000256" key="13">
    <source>
        <dbReference type="SAM" id="SignalP"/>
    </source>
</evidence>
<evidence type="ECO:0000256" key="3">
    <source>
        <dbReference type="ARBA" id="ARBA00022630"/>
    </source>
</evidence>
<evidence type="ECO:0000256" key="12">
    <source>
        <dbReference type="SAM" id="Coils"/>
    </source>
</evidence>
<evidence type="ECO:0000313" key="14">
    <source>
        <dbReference type="EMBL" id="NWO22802.1"/>
    </source>
</evidence>
<dbReference type="Proteomes" id="UP000526307">
    <property type="component" value="Unassembled WGS sequence"/>
</dbReference>
<dbReference type="InterPro" id="IPR024932">
    <property type="entry name" value="ApbE"/>
</dbReference>
<evidence type="ECO:0000256" key="6">
    <source>
        <dbReference type="ARBA" id="ARBA00022827"/>
    </source>
</evidence>
<evidence type="ECO:0000256" key="11">
    <source>
        <dbReference type="PIRSR" id="PIRSR006268-2"/>
    </source>
</evidence>
<evidence type="ECO:0000256" key="5">
    <source>
        <dbReference type="ARBA" id="ARBA00022723"/>
    </source>
</evidence>
<dbReference type="Pfam" id="PF02424">
    <property type="entry name" value="ApbE"/>
    <property type="match status" value="1"/>
</dbReference>
<evidence type="ECO:0000313" key="15">
    <source>
        <dbReference type="Proteomes" id="UP000526307"/>
    </source>
</evidence>
<protein>
    <recommendedName>
        <fullName evidence="2 10">FAD:protein FMN transferase</fullName>
        <ecNumber evidence="1 10">2.7.1.180</ecNumber>
    </recommendedName>
    <alternativeName>
        <fullName evidence="8 10">Flavin transferase</fullName>
    </alternativeName>
</protein>
<comment type="similarity">
    <text evidence="10">Belongs to the ApbE family.</text>
</comment>
<evidence type="ECO:0000256" key="9">
    <source>
        <dbReference type="ARBA" id="ARBA00048540"/>
    </source>
</evidence>
<reference evidence="14 15" key="1">
    <citation type="submission" date="2020-06" db="EMBL/GenBank/DDBJ databases">
        <title>Mogibacterium timidum strain W9173 genomic sequence.</title>
        <authorList>
            <person name="Wade W.G."/>
            <person name="Johnston C.D."/>
            <person name="Chen T."/>
            <person name="Dewhirst F.E."/>
        </authorList>
    </citation>
    <scope>NUCLEOTIDE SEQUENCE [LARGE SCALE GENOMIC DNA]</scope>
    <source>
        <strain evidence="14 15">W9173</strain>
    </source>
</reference>
<dbReference type="GO" id="GO:0046872">
    <property type="term" value="F:metal ion binding"/>
    <property type="evidence" value="ECO:0007669"/>
    <property type="project" value="UniProtKB-UniRule"/>
</dbReference>
<comment type="catalytic activity">
    <reaction evidence="9 10">
        <text>L-threonyl-[protein] + FAD = FMN-L-threonyl-[protein] + AMP + H(+)</text>
        <dbReference type="Rhea" id="RHEA:36847"/>
        <dbReference type="Rhea" id="RHEA-COMP:11060"/>
        <dbReference type="Rhea" id="RHEA-COMP:11061"/>
        <dbReference type="ChEBI" id="CHEBI:15378"/>
        <dbReference type="ChEBI" id="CHEBI:30013"/>
        <dbReference type="ChEBI" id="CHEBI:57692"/>
        <dbReference type="ChEBI" id="CHEBI:74257"/>
        <dbReference type="ChEBI" id="CHEBI:456215"/>
        <dbReference type="EC" id="2.7.1.180"/>
    </reaction>
</comment>
<dbReference type="PIRSF" id="PIRSF006268">
    <property type="entry name" value="ApbE"/>
    <property type="match status" value="1"/>
</dbReference>
<evidence type="ECO:0000256" key="7">
    <source>
        <dbReference type="ARBA" id="ARBA00022842"/>
    </source>
</evidence>
<dbReference type="EC" id="2.7.1.180" evidence="1 10"/>
<keyword evidence="3 10" id="KW-0285">Flavoprotein</keyword>
<feature type="chain" id="PRO_5039896895" description="FAD:protein FMN transferase" evidence="13">
    <location>
        <begin position="27"/>
        <end position="347"/>
    </location>
</feature>
<dbReference type="SUPFAM" id="SSF143631">
    <property type="entry name" value="ApbE-like"/>
    <property type="match status" value="1"/>
</dbReference>
<evidence type="ECO:0000256" key="1">
    <source>
        <dbReference type="ARBA" id="ARBA00011955"/>
    </source>
</evidence>
<keyword evidence="12" id="KW-0175">Coiled coil</keyword>
<evidence type="ECO:0000256" key="4">
    <source>
        <dbReference type="ARBA" id="ARBA00022679"/>
    </source>
</evidence>
<keyword evidence="13" id="KW-0732">Signal</keyword>
<evidence type="ECO:0000256" key="2">
    <source>
        <dbReference type="ARBA" id="ARBA00016337"/>
    </source>
</evidence>
<feature type="coiled-coil region" evidence="12">
    <location>
        <begin position="61"/>
        <end position="88"/>
    </location>
</feature>
<dbReference type="InterPro" id="IPR003374">
    <property type="entry name" value="ApbE-like_sf"/>
</dbReference>
<keyword evidence="5 10" id="KW-0479">Metal-binding</keyword>
<proteinExistence type="inferred from homology"/>
<dbReference type="AlphaFoldDB" id="A0A7Y8VQR2"/>
<keyword evidence="7 10" id="KW-0460">Magnesium</keyword>
<comment type="caution">
    <text evidence="14">The sequence shown here is derived from an EMBL/GenBank/DDBJ whole genome shotgun (WGS) entry which is preliminary data.</text>
</comment>
<feature type="binding site" evidence="11">
    <location>
        <position position="300"/>
    </location>
    <ligand>
        <name>Mg(2+)</name>
        <dbReference type="ChEBI" id="CHEBI:18420"/>
    </ligand>
</feature>
<dbReference type="EMBL" id="JABXYR010000001">
    <property type="protein sequence ID" value="NWO22802.1"/>
    <property type="molecule type" value="Genomic_DNA"/>
</dbReference>
<name>A0A7Y8VQR2_9FIRM</name>
<organism evidence="14 15">
    <name type="scientific">Mogibacterium timidum</name>
    <dbReference type="NCBI Taxonomy" id="35519"/>
    <lineage>
        <taxon>Bacteria</taxon>
        <taxon>Bacillati</taxon>
        <taxon>Bacillota</taxon>
        <taxon>Clostridia</taxon>
        <taxon>Peptostreptococcales</taxon>
        <taxon>Anaerovoracaceae</taxon>
        <taxon>Mogibacterium</taxon>
    </lineage>
</organism>
<feature type="signal peptide" evidence="13">
    <location>
        <begin position="1"/>
        <end position="26"/>
    </location>
</feature>
<dbReference type="RefSeq" id="WP_051426853.1">
    <property type="nucleotide sequence ID" value="NZ_JABXYR010000001.1"/>
</dbReference>
<evidence type="ECO:0000256" key="8">
    <source>
        <dbReference type="ARBA" id="ARBA00031306"/>
    </source>
</evidence>
<feature type="binding site" evidence="11">
    <location>
        <position position="304"/>
    </location>
    <ligand>
        <name>Mg(2+)</name>
        <dbReference type="ChEBI" id="CHEBI:18420"/>
    </ligand>
</feature>
<feature type="binding site" evidence="11">
    <location>
        <position position="184"/>
    </location>
    <ligand>
        <name>Mg(2+)</name>
        <dbReference type="ChEBI" id="CHEBI:18420"/>
    </ligand>
</feature>
<comment type="cofactor">
    <cofactor evidence="11">
        <name>Mg(2+)</name>
        <dbReference type="ChEBI" id="CHEBI:18420"/>
    </cofactor>
    <cofactor evidence="11">
        <name>Mn(2+)</name>
        <dbReference type="ChEBI" id="CHEBI:29035"/>
    </cofactor>
    <text evidence="11">Magnesium. Can also use manganese.</text>
</comment>
<accession>A0A7Y8VQR2</accession>
<sequence length="347" mass="37692">MIRIKRQTIKLSLLFIIIATVIITQTACHNTKDVEPISKEGFYLDTVCKLSVYDMKGGLDADRANKAIDKAYNRCRELENTLSNTIDSSEVSRINNAGGNWVTVGKDTLKVVKAGVKYGELSDGDFDITIGSVSGLWNFQAENPQVPDSSKISEALKHVNYKNVQFDGNKIRLADPQAKLDLGGIAKGYVADEITKVLEQEGVTSAVINLGGNIVTIGGKPDGSDFVIGIEKPFTDRTEIIGTTKAEDQTVVTSGIYERQFKQGGKIYHHVLSSRTGYPAETKLEAVSLVAKKGRSMDVDAMSTICLMKGVDGGKAFIKKQKGVEAVFSAEGKEVAKTKGMKFEPEK</sequence>